<name>A0A0H5C1C8_CYBJN</name>
<dbReference type="InterPro" id="IPR002293">
    <property type="entry name" value="AA/rel_permease1"/>
</dbReference>
<dbReference type="GO" id="GO:0015179">
    <property type="term" value="F:L-amino acid transmembrane transporter activity"/>
    <property type="evidence" value="ECO:0007669"/>
    <property type="project" value="TreeGrafter"/>
</dbReference>
<evidence type="ECO:0000256" key="4">
    <source>
        <dbReference type="ARBA" id="ARBA00023136"/>
    </source>
</evidence>
<reference evidence="7" key="1">
    <citation type="journal article" date="2015" name="J. Biotechnol.">
        <title>The structure of the Cyberlindnera jadinii genome and its relation to Candida utilis analyzed by the occurrence of single nucleotide polymorphisms.</title>
        <authorList>
            <person name="Rupp O."/>
            <person name="Brinkrolf K."/>
            <person name="Buerth C."/>
            <person name="Kunigo M."/>
            <person name="Schneider J."/>
            <person name="Jaenicke S."/>
            <person name="Goesmann A."/>
            <person name="Puehler A."/>
            <person name="Jaeger K.-E."/>
            <person name="Ernst J.F."/>
        </authorList>
    </citation>
    <scope>NUCLEOTIDE SEQUENCE [LARGE SCALE GENOMIC DNA]</scope>
    <source>
        <strain evidence="7">ATCC 18201 / CBS 1600 / BCRC 20928 / JCM 3617 / NBRC 0987 / NRRL Y-1542</strain>
    </source>
</reference>
<dbReference type="PANTHER" id="PTHR11785">
    <property type="entry name" value="AMINO ACID TRANSPORTER"/>
    <property type="match status" value="1"/>
</dbReference>
<keyword evidence="4 5" id="KW-0472">Membrane</keyword>
<keyword evidence="3 5" id="KW-1133">Transmembrane helix</keyword>
<dbReference type="Gene3D" id="1.20.1740.10">
    <property type="entry name" value="Amino acid/polyamine transporter I"/>
    <property type="match status" value="1"/>
</dbReference>
<feature type="transmembrane region" description="Helical" evidence="5">
    <location>
        <begin position="391"/>
        <end position="412"/>
    </location>
</feature>
<feature type="transmembrane region" description="Helical" evidence="5">
    <location>
        <begin position="130"/>
        <end position="153"/>
    </location>
</feature>
<dbReference type="GO" id="GO:0016020">
    <property type="term" value="C:membrane"/>
    <property type="evidence" value="ECO:0007669"/>
    <property type="project" value="UniProtKB-SubCell"/>
</dbReference>
<feature type="transmembrane region" description="Helical" evidence="5">
    <location>
        <begin position="75"/>
        <end position="105"/>
    </location>
</feature>
<accession>A0A0H5C1C8</accession>
<evidence type="ECO:0000256" key="2">
    <source>
        <dbReference type="ARBA" id="ARBA00022692"/>
    </source>
</evidence>
<feature type="transmembrane region" description="Helical" evidence="5">
    <location>
        <begin position="292"/>
        <end position="312"/>
    </location>
</feature>
<organism evidence="6 7">
    <name type="scientific">Cyberlindnera jadinii (strain ATCC 18201 / CBS 1600 / BCRC 20928 / JCM 3617 / NBRC 0987 / NRRL Y-1542)</name>
    <name type="common">Torula yeast</name>
    <name type="synonym">Candida utilis</name>
    <dbReference type="NCBI Taxonomy" id="983966"/>
    <lineage>
        <taxon>Eukaryota</taxon>
        <taxon>Fungi</taxon>
        <taxon>Dikarya</taxon>
        <taxon>Ascomycota</taxon>
        <taxon>Saccharomycotina</taxon>
        <taxon>Saccharomycetes</taxon>
        <taxon>Phaffomycetales</taxon>
        <taxon>Phaffomycetaceae</taxon>
        <taxon>Cyberlindnera</taxon>
    </lineage>
</organism>
<evidence type="ECO:0000313" key="6">
    <source>
        <dbReference type="EMBL" id="CEP21588.1"/>
    </source>
</evidence>
<sequence length="541" mass="60043">MLKGDSIEVTVASRSNSDASVDELTPMSSTVKEYTGFQVDLEDLPQGRHLGLFSTIVLFISRIFGSGIWTTPSGILLACGGNAAVFFSMWLIAAVVSFSGLFVYLELGSLIPRSGGTKVFLEYIYRRPKVLVSTVFSLYSLAFGLTLTNAIIFGKYTLFCLGFSSEYIESTRMSNWIGISLVVLTTLVHGVSTKHGVAIQNFLGALKLLLVGIMAITSIYVIFFPKKITGLENNLPFDSSFWQFTNSKVVSLSTISSALLQCFFSFGGWSSVHTVASEIKDPVRTLKIAGPVSLFIAFLSYILMNVAYLIVIPREQMMQSGPLIGSLFFEKVLGYHLGRQFVTVSIALSAASNVFVVVYGTSRMNQEIFREGYVPFAQVMASNYKHTSTPLYSLLLCCILTCFWLVVLPPQGNSFNYIVSLEGYPTQIFIGLIGIGLFIVRRRYPGEKAPIRASLLGTLLLVIISVYVLMAPFTGPRDESTYIAFLPPYHIFALILLGLFVLYWALKFRTLPWARGYTLEPELIVLDDGLTVKRWTKVWYQ</sequence>
<protein>
    <submittedName>
        <fullName evidence="6">MUP3 protein</fullName>
    </submittedName>
</protein>
<comment type="subcellular location">
    <subcellularLocation>
        <location evidence="1">Membrane</location>
        <topology evidence="1">Multi-pass membrane protein</topology>
    </subcellularLocation>
</comment>
<gene>
    <name evidence="6" type="primary">MUP3</name>
    <name evidence="6" type="ORF">BN1211_1718</name>
</gene>
<keyword evidence="2 5" id="KW-0812">Transmembrane</keyword>
<dbReference type="AlphaFoldDB" id="A0A0H5C1C8"/>
<evidence type="ECO:0000256" key="3">
    <source>
        <dbReference type="ARBA" id="ARBA00022989"/>
    </source>
</evidence>
<feature type="transmembrane region" description="Helical" evidence="5">
    <location>
        <begin position="204"/>
        <end position="223"/>
    </location>
</feature>
<dbReference type="Proteomes" id="UP000038830">
    <property type="component" value="Unassembled WGS sequence"/>
</dbReference>
<feature type="transmembrane region" description="Helical" evidence="5">
    <location>
        <begin position="341"/>
        <end position="360"/>
    </location>
</feature>
<feature type="transmembrane region" description="Helical" evidence="5">
    <location>
        <begin position="482"/>
        <end position="506"/>
    </location>
</feature>
<feature type="transmembrane region" description="Helical" evidence="5">
    <location>
        <begin position="453"/>
        <end position="470"/>
    </location>
</feature>
<evidence type="ECO:0000313" key="7">
    <source>
        <dbReference type="Proteomes" id="UP000038830"/>
    </source>
</evidence>
<proteinExistence type="predicted"/>
<feature type="transmembrane region" description="Helical" evidence="5">
    <location>
        <begin position="50"/>
        <end position="69"/>
    </location>
</feature>
<evidence type="ECO:0000256" key="1">
    <source>
        <dbReference type="ARBA" id="ARBA00004141"/>
    </source>
</evidence>
<feature type="transmembrane region" description="Helical" evidence="5">
    <location>
        <begin position="173"/>
        <end position="192"/>
    </location>
</feature>
<feature type="transmembrane region" description="Helical" evidence="5">
    <location>
        <begin position="424"/>
        <end position="441"/>
    </location>
</feature>
<evidence type="ECO:0000256" key="5">
    <source>
        <dbReference type="SAM" id="Phobius"/>
    </source>
</evidence>
<dbReference type="InterPro" id="IPR050598">
    <property type="entry name" value="AminoAcid_Transporter"/>
</dbReference>
<dbReference type="PIRSF" id="PIRSF006060">
    <property type="entry name" value="AA_transporter"/>
    <property type="match status" value="1"/>
</dbReference>
<dbReference type="Pfam" id="PF13520">
    <property type="entry name" value="AA_permease_2"/>
    <property type="match status" value="1"/>
</dbReference>
<dbReference type="EMBL" id="CDQK01000002">
    <property type="protein sequence ID" value="CEP21588.1"/>
    <property type="molecule type" value="Genomic_DNA"/>
</dbReference>
<dbReference type="PANTHER" id="PTHR11785:SF382">
    <property type="entry name" value="LOW-AFFINITY METHIONINE PERMEASE"/>
    <property type="match status" value="1"/>
</dbReference>